<organism evidence="1 2">
    <name type="scientific">Lithospermum erythrorhizon</name>
    <name type="common">Purple gromwell</name>
    <name type="synonym">Lithospermum officinale var. erythrorhizon</name>
    <dbReference type="NCBI Taxonomy" id="34254"/>
    <lineage>
        <taxon>Eukaryota</taxon>
        <taxon>Viridiplantae</taxon>
        <taxon>Streptophyta</taxon>
        <taxon>Embryophyta</taxon>
        <taxon>Tracheophyta</taxon>
        <taxon>Spermatophyta</taxon>
        <taxon>Magnoliopsida</taxon>
        <taxon>eudicotyledons</taxon>
        <taxon>Gunneridae</taxon>
        <taxon>Pentapetalae</taxon>
        <taxon>asterids</taxon>
        <taxon>lamiids</taxon>
        <taxon>Boraginales</taxon>
        <taxon>Boraginaceae</taxon>
        <taxon>Boraginoideae</taxon>
        <taxon>Lithospermeae</taxon>
        <taxon>Lithospermum</taxon>
    </lineage>
</organism>
<dbReference type="Proteomes" id="UP001454036">
    <property type="component" value="Unassembled WGS sequence"/>
</dbReference>
<accession>A0AAV3RJA1</accession>
<sequence>MINKCGKLPLAIYALVEDQNIDPKKLYHLWIAEDLISKRYCLKGETLMDVADRVDDMMRESCLTRAREEYFLETLTNEAGSFVIGDSLYI</sequence>
<evidence type="ECO:0000313" key="1">
    <source>
        <dbReference type="EMBL" id="GAA0176497.1"/>
    </source>
</evidence>
<gene>
    <name evidence="1" type="ORF">LIER_42087</name>
</gene>
<dbReference type="AlphaFoldDB" id="A0AAV3RJA1"/>
<protein>
    <submittedName>
        <fullName evidence="1">Uncharacterized protein</fullName>
    </submittedName>
</protein>
<evidence type="ECO:0000313" key="2">
    <source>
        <dbReference type="Proteomes" id="UP001454036"/>
    </source>
</evidence>
<keyword evidence="2" id="KW-1185">Reference proteome</keyword>
<reference evidence="1 2" key="1">
    <citation type="submission" date="2024-01" db="EMBL/GenBank/DDBJ databases">
        <title>The complete chloroplast genome sequence of Lithospermum erythrorhizon: insights into the phylogenetic relationship among Boraginaceae species and the maternal lineages of purple gromwells.</title>
        <authorList>
            <person name="Okada T."/>
            <person name="Watanabe K."/>
        </authorList>
    </citation>
    <scope>NUCLEOTIDE SEQUENCE [LARGE SCALE GENOMIC DNA]</scope>
</reference>
<proteinExistence type="predicted"/>
<comment type="caution">
    <text evidence="1">The sequence shown here is derived from an EMBL/GenBank/DDBJ whole genome shotgun (WGS) entry which is preliminary data.</text>
</comment>
<dbReference type="EMBL" id="BAABME010028043">
    <property type="protein sequence ID" value="GAA0176497.1"/>
    <property type="molecule type" value="Genomic_DNA"/>
</dbReference>
<name>A0AAV3RJA1_LITER</name>